<reference evidence="1" key="1">
    <citation type="submission" date="2018-02" db="EMBL/GenBank/DDBJ databases">
        <title>Rhizophora mucronata_Transcriptome.</title>
        <authorList>
            <person name="Meera S.P."/>
            <person name="Sreeshan A."/>
            <person name="Augustine A."/>
        </authorList>
    </citation>
    <scope>NUCLEOTIDE SEQUENCE</scope>
    <source>
        <tissue evidence="1">Leaf</tissue>
    </source>
</reference>
<dbReference type="EMBL" id="GGEC01040116">
    <property type="protein sequence ID" value="MBX20600.1"/>
    <property type="molecule type" value="Transcribed_RNA"/>
</dbReference>
<protein>
    <submittedName>
        <fullName evidence="1">Uncharacterized protein</fullName>
    </submittedName>
</protein>
<dbReference type="AlphaFoldDB" id="A0A2P2LRK9"/>
<name>A0A2P2LRK9_RHIMU</name>
<sequence>MQVHAVVSLHLNCNSYPWCFRLSKRLSGSKVCSSSRLRLFLQQVLVDLHDTLLVCTSCQNKKTTCVNPLKPVHV</sequence>
<organism evidence="1">
    <name type="scientific">Rhizophora mucronata</name>
    <name type="common">Asiatic mangrove</name>
    <dbReference type="NCBI Taxonomy" id="61149"/>
    <lineage>
        <taxon>Eukaryota</taxon>
        <taxon>Viridiplantae</taxon>
        <taxon>Streptophyta</taxon>
        <taxon>Embryophyta</taxon>
        <taxon>Tracheophyta</taxon>
        <taxon>Spermatophyta</taxon>
        <taxon>Magnoliopsida</taxon>
        <taxon>eudicotyledons</taxon>
        <taxon>Gunneridae</taxon>
        <taxon>Pentapetalae</taxon>
        <taxon>rosids</taxon>
        <taxon>fabids</taxon>
        <taxon>Malpighiales</taxon>
        <taxon>Rhizophoraceae</taxon>
        <taxon>Rhizophora</taxon>
    </lineage>
</organism>
<evidence type="ECO:0000313" key="1">
    <source>
        <dbReference type="EMBL" id="MBX20600.1"/>
    </source>
</evidence>
<proteinExistence type="predicted"/>
<accession>A0A2P2LRK9</accession>